<evidence type="ECO:0000256" key="2">
    <source>
        <dbReference type="ARBA" id="ARBA00022578"/>
    </source>
</evidence>
<dbReference type="RefSeq" id="WP_099559224.1">
    <property type="nucleotide sequence ID" value="NZ_LT960615.1"/>
</dbReference>
<keyword evidence="2" id="KW-0815">Transposition</keyword>
<evidence type="ECO:0000259" key="6">
    <source>
        <dbReference type="Pfam" id="PF13700"/>
    </source>
</evidence>
<gene>
    <name evidence="7" type="ORF">HDIA_P0101</name>
</gene>
<name>A0A2C9DE62_9HYPH</name>
<geneLocation type="plasmid" evidence="8">
    <name>hdiap1</name>
</geneLocation>
<feature type="domain" description="Tn3 transposase DDE" evidence="5">
    <location>
        <begin position="580"/>
        <end position="966"/>
    </location>
</feature>
<feature type="domain" description="DUF4158" evidence="6">
    <location>
        <begin position="6"/>
        <end position="165"/>
    </location>
</feature>
<evidence type="ECO:0000256" key="1">
    <source>
        <dbReference type="ARBA" id="ARBA00009402"/>
    </source>
</evidence>
<dbReference type="InterPro" id="IPR025296">
    <property type="entry name" value="DUF4158"/>
</dbReference>
<dbReference type="Pfam" id="PF01526">
    <property type="entry name" value="DDE_Tnp_Tn3"/>
    <property type="match status" value="1"/>
</dbReference>
<keyword evidence="4" id="KW-0233">DNA recombination</keyword>
<dbReference type="InterPro" id="IPR047653">
    <property type="entry name" value="Tn3-like_transpos"/>
</dbReference>
<dbReference type="KEGG" id="hdi:HDIA_P0101"/>
<sequence>MARRMLLKIQERQELFDIPTDEDSLIHHYSLSPADRLEVELRRREHNRLGFAIQLCVMRHLGRVLSVNEVPPSAVLNYLAEQVGADPASFARYARREETRSNHIAHLLVYLGMRSATAQDRRAALLSAIQAASATDKGFPIANATITTFRERRVLLPVANVIERMGLLARTIARRRAEAALISDLTPETLETLDALLTVDPAIGQTRLHWLKSAPDTPGVMNLVGLTERIAYLRSLGIDPQLQARIPSGRWDQMVREGDATPAWLANDFTASRRRAMLVVQVIKLGQKLTDEAMTMFIKLIGRLFSKANNRKKQRHINTRAETSKALRLFLDTIVALQTANDTGEDAIDTLNRQVGWYRLLQIKPGLESIVESNSASSLALAAEQYGNLRKYAATFLQTFSFQSRRRHDPLLAAIATLRSLYAEGRRVLPDRVPVAHLSKSDRKLIFERGKPDPRLYEIATLAQLRDRLRSRDVWVEGSRAFRPIDEHLMSKSTFVALKEEDKLGLGVQRDGEAWLAEVQQMMDFNLKRLAYRARNGKLEGVRLEAGTLIVTPHSRDVPAAAEDLNAEISEMYPLVEIPDLLREVHEWTGFADQFTHVRTGDVPQNLSAMLAGVLADGTNLGPKRMAGASKGISAHQIGWMRSFHARSETYRAAQACVTDAHTLHPHSRLWGDGTTASSDGQFFRASDRAAKRGDINLHYGSEPGTKFYSGLSDQYGYFSILPISPTESEAVYVLDGLFDHETILEIEELFTDTGGASDQVFGLFPFVGKRFAPRLRNIKDRKFHTFEKADAYPALANHIGTPINTTLILENWDDLLRLGASVTTRAVAPSTILKMYATSSKANDLAKALREIGRIERTLFMIEWYSSQALRRRCQAGLNKGEAAHKLKRAVFLHERGEIRDHSYDSQAFRASGLNLVVSAIVHWNTVYLSRAVAHLRQQGRNIPDDVLKHISPLSWEHINLTGIYSWDTEQQIPEGFRTLRLPGNILRAA</sequence>
<dbReference type="OrthoDB" id="7281829at2"/>
<comment type="similarity">
    <text evidence="1">Belongs to the transposase 7 family.</text>
</comment>
<dbReference type="Pfam" id="PF13700">
    <property type="entry name" value="DUF4158"/>
    <property type="match status" value="1"/>
</dbReference>
<dbReference type="NCBIfam" id="NF033527">
    <property type="entry name" value="transpos_Tn3"/>
    <property type="match status" value="1"/>
</dbReference>
<evidence type="ECO:0000256" key="3">
    <source>
        <dbReference type="ARBA" id="ARBA00023125"/>
    </source>
</evidence>
<dbReference type="EMBL" id="LT960615">
    <property type="protein sequence ID" value="SON58510.1"/>
    <property type="molecule type" value="Genomic_DNA"/>
</dbReference>
<evidence type="ECO:0000256" key="4">
    <source>
        <dbReference type="ARBA" id="ARBA00023172"/>
    </source>
</evidence>
<evidence type="ECO:0000313" key="8">
    <source>
        <dbReference type="Proteomes" id="UP000223606"/>
    </source>
</evidence>
<evidence type="ECO:0000313" key="7">
    <source>
        <dbReference type="EMBL" id="SON58510.1"/>
    </source>
</evidence>
<reference evidence="8" key="1">
    <citation type="submission" date="2017-09" db="EMBL/GenBank/DDBJ databases">
        <title>Genome sequence of Nannocystis excedens DSM 71.</title>
        <authorList>
            <person name="Blom J."/>
        </authorList>
    </citation>
    <scope>NUCLEOTIDE SEQUENCE [LARGE SCALE GENOMIC DNA]</scope>
    <source>
        <strain evidence="8">type strain: E19</strain>
        <plasmid evidence="8">hdiap1</plasmid>
    </source>
</reference>
<dbReference type="AlphaFoldDB" id="A0A2C9DE62"/>
<proteinExistence type="inferred from homology"/>
<dbReference type="GO" id="GO:0006313">
    <property type="term" value="P:DNA transposition"/>
    <property type="evidence" value="ECO:0007669"/>
    <property type="project" value="InterPro"/>
</dbReference>
<keyword evidence="8" id="KW-1185">Reference proteome</keyword>
<keyword evidence="7" id="KW-0614">Plasmid</keyword>
<organism evidence="7 8">
    <name type="scientific">Hartmannibacter diazotrophicus</name>
    <dbReference type="NCBI Taxonomy" id="1482074"/>
    <lineage>
        <taxon>Bacteria</taxon>
        <taxon>Pseudomonadati</taxon>
        <taxon>Pseudomonadota</taxon>
        <taxon>Alphaproteobacteria</taxon>
        <taxon>Hyphomicrobiales</taxon>
        <taxon>Pleomorphomonadaceae</taxon>
        <taxon>Hartmannibacter</taxon>
    </lineage>
</organism>
<accession>A0A2C9DE62</accession>
<protein>
    <submittedName>
        <fullName evidence="7">Transposase, TnpA family</fullName>
    </submittedName>
</protein>
<dbReference type="Proteomes" id="UP000223606">
    <property type="component" value="Plasmid HDIAp1"/>
</dbReference>
<dbReference type="InterPro" id="IPR002513">
    <property type="entry name" value="Tn3_Tnp_DDE_dom"/>
</dbReference>
<evidence type="ECO:0000259" key="5">
    <source>
        <dbReference type="Pfam" id="PF01526"/>
    </source>
</evidence>
<dbReference type="GO" id="GO:0003677">
    <property type="term" value="F:DNA binding"/>
    <property type="evidence" value="ECO:0007669"/>
    <property type="project" value="UniProtKB-KW"/>
</dbReference>
<dbReference type="GO" id="GO:0004803">
    <property type="term" value="F:transposase activity"/>
    <property type="evidence" value="ECO:0007669"/>
    <property type="project" value="InterPro"/>
</dbReference>
<keyword evidence="3" id="KW-0238">DNA-binding</keyword>